<dbReference type="Proteomes" id="UP000664132">
    <property type="component" value="Unassembled WGS sequence"/>
</dbReference>
<protein>
    <recommendedName>
        <fullName evidence="3">SMP-30/Gluconolactonase/LRE-like region domain-containing protein</fullName>
    </recommendedName>
</protein>
<evidence type="ECO:0000313" key="1">
    <source>
        <dbReference type="EMBL" id="KAG4420691.1"/>
    </source>
</evidence>
<keyword evidence="2" id="KW-1185">Reference proteome</keyword>
<accession>A0A8H7TJR8</accession>
<dbReference type="Gene3D" id="2.120.10.30">
    <property type="entry name" value="TolB, C-terminal domain"/>
    <property type="match status" value="1"/>
</dbReference>
<reference evidence="1" key="1">
    <citation type="submission" date="2021-02" db="EMBL/GenBank/DDBJ databases">
        <title>Genome sequence Cadophora malorum strain M34.</title>
        <authorList>
            <person name="Stefanovic E."/>
            <person name="Vu D."/>
            <person name="Scully C."/>
            <person name="Dijksterhuis J."/>
            <person name="Roader J."/>
            <person name="Houbraken J."/>
        </authorList>
    </citation>
    <scope>NUCLEOTIDE SEQUENCE</scope>
    <source>
        <strain evidence="1">M34</strain>
    </source>
</reference>
<dbReference type="InterPro" id="IPR011042">
    <property type="entry name" value="6-blade_b-propeller_TolB-like"/>
</dbReference>
<sequence>MFFSVSRAHHFMLIVIVASFVYSASATIKLPRFPLTVIHEFPSPSWIENIAIRENGDLLVTSLSSPSVFLVDRFSRQPPVLVATIPQAIGVTGMAELENDVFYVAAGNLTGLAPVQGSSAVWKVDLRSSNDEKCGYTSTAAKTELVTSIPDAIFLNGVCPLSSADNSKLLMSDSILGSIFLVDVAAKDNTIAITDPALSANGSTTGLAAGVNGIHIFGNDLFFMKLANATFFKVPISPENRNSTGPFEKIVDGILGDDFALSQDGSKAWIASNPTRELIEVDIASKTSRVIAGNRNTTDIINPTAVGLGRSAADNDFLYVVTNGGAAVPEAAGLTGGRIIRVPIPA</sequence>
<gene>
    <name evidence="1" type="ORF">IFR04_006179</name>
</gene>
<dbReference type="PANTHER" id="PTHR42060">
    <property type="entry name" value="NHL REPEAT-CONTAINING PROTEIN-RELATED"/>
    <property type="match status" value="1"/>
</dbReference>
<dbReference type="AlphaFoldDB" id="A0A8H7TJR8"/>
<dbReference type="EMBL" id="JAFJYH010000079">
    <property type="protein sequence ID" value="KAG4420691.1"/>
    <property type="molecule type" value="Genomic_DNA"/>
</dbReference>
<organism evidence="1 2">
    <name type="scientific">Cadophora malorum</name>
    <dbReference type="NCBI Taxonomy" id="108018"/>
    <lineage>
        <taxon>Eukaryota</taxon>
        <taxon>Fungi</taxon>
        <taxon>Dikarya</taxon>
        <taxon>Ascomycota</taxon>
        <taxon>Pezizomycotina</taxon>
        <taxon>Leotiomycetes</taxon>
        <taxon>Helotiales</taxon>
        <taxon>Ploettnerulaceae</taxon>
        <taxon>Cadophora</taxon>
    </lineage>
</organism>
<dbReference type="InterPro" id="IPR052998">
    <property type="entry name" value="Hetero-Diels-Alderase-like"/>
</dbReference>
<name>A0A8H7TJR8_9HELO</name>
<evidence type="ECO:0000313" key="2">
    <source>
        <dbReference type="Proteomes" id="UP000664132"/>
    </source>
</evidence>
<dbReference type="SUPFAM" id="SSF63829">
    <property type="entry name" value="Calcium-dependent phosphotriesterase"/>
    <property type="match status" value="1"/>
</dbReference>
<proteinExistence type="predicted"/>
<dbReference type="OrthoDB" id="9977941at2759"/>
<comment type="caution">
    <text evidence="1">The sequence shown here is derived from an EMBL/GenBank/DDBJ whole genome shotgun (WGS) entry which is preliminary data.</text>
</comment>
<dbReference type="PANTHER" id="PTHR42060:SF1">
    <property type="entry name" value="NHL REPEAT-CONTAINING PROTEIN"/>
    <property type="match status" value="1"/>
</dbReference>
<evidence type="ECO:0008006" key="3">
    <source>
        <dbReference type="Google" id="ProtNLM"/>
    </source>
</evidence>